<dbReference type="Proteomes" id="UP000616885">
    <property type="component" value="Unassembled WGS sequence"/>
</dbReference>
<comment type="caution">
    <text evidence="1">The sequence shown here is derived from an EMBL/GenBank/DDBJ whole genome shotgun (WGS) entry which is preliminary data.</text>
</comment>
<evidence type="ECO:0000313" key="2">
    <source>
        <dbReference type="Proteomes" id="UP000616885"/>
    </source>
</evidence>
<name>A0A8H7NEK8_BIOOC</name>
<dbReference type="AlphaFoldDB" id="A0A8H7NEK8"/>
<dbReference type="EMBL" id="JADCTT010000003">
    <property type="protein sequence ID" value="KAF9754489.1"/>
    <property type="molecule type" value="Genomic_DNA"/>
</dbReference>
<proteinExistence type="predicted"/>
<organism evidence="1 2">
    <name type="scientific">Bionectria ochroleuca</name>
    <name type="common">Gliocladium roseum</name>
    <dbReference type="NCBI Taxonomy" id="29856"/>
    <lineage>
        <taxon>Eukaryota</taxon>
        <taxon>Fungi</taxon>
        <taxon>Dikarya</taxon>
        <taxon>Ascomycota</taxon>
        <taxon>Pezizomycotina</taxon>
        <taxon>Sordariomycetes</taxon>
        <taxon>Hypocreomycetidae</taxon>
        <taxon>Hypocreales</taxon>
        <taxon>Bionectriaceae</taxon>
        <taxon>Clonostachys</taxon>
    </lineage>
</organism>
<accession>A0A8H7NEK8</accession>
<sequence length="87" mass="9699">MSPANSLPTLQTLHNDMQAVHDDIAQLRQTMDARFDELSSQISNQFNQFIPFSDKFDMALEEFDTASSQINVAVLAQIGITPPSEDI</sequence>
<evidence type="ECO:0000313" key="1">
    <source>
        <dbReference type="EMBL" id="KAF9754489.1"/>
    </source>
</evidence>
<reference evidence="1" key="1">
    <citation type="submission" date="2020-10" db="EMBL/GenBank/DDBJ databases">
        <title>High-Quality Genome Resource of Clonostachys rosea strain S41 by Oxford Nanopore Long-Read Sequencing.</title>
        <authorList>
            <person name="Wang H."/>
        </authorList>
    </citation>
    <scope>NUCLEOTIDE SEQUENCE</scope>
    <source>
        <strain evidence="1">S41</strain>
    </source>
</reference>
<protein>
    <submittedName>
        <fullName evidence="1">Uncharacterized protein</fullName>
    </submittedName>
</protein>
<gene>
    <name evidence="1" type="ORF">IM811_009930</name>
</gene>